<reference evidence="1 2" key="1">
    <citation type="submission" date="2017-11" db="EMBL/GenBank/DDBJ databases">
        <title>De-novo sequencing of pomegranate (Punica granatum L.) genome.</title>
        <authorList>
            <person name="Akparov Z."/>
            <person name="Amiraslanov A."/>
            <person name="Hajiyeva S."/>
            <person name="Abbasov M."/>
            <person name="Kaur K."/>
            <person name="Hamwieh A."/>
            <person name="Solovyev V."/>
            <person name="Salamov A."/>
            <person name="Braich B."/>
            <person name="Kosarev P."/>
            <person name="Mahmoud A."/>
            <person name="Hajiyev E."/>
            <person name="Babayeva S."/>
            <person name="Izzatullayeva V."/>
            <person name="Mammadov A."/>
            <person name="Mammadov A."/>
            <person name="Sharifova S."/>
            <person name="Ojaghi J."/>
            <person name="Eynullazada K."/>
            <person name="Bayramov B."/>
            <person name="Abdulazimova A."/>
            <person name="Shahmuradov I."/>
        </authorList>
    </citation>
    <scope>NUCLEOTIDE SEQUENCE [LARGE SCALE GENOMIC DNA]</scope>
    <source>
        <strain evidence="2">cv. AG2017</strain>
        <tissue evidence="1">Leaf</tissue>
    </source>
</reference>
<sequence length="251" mass="28008">MEIPSSSARPMGCHAWGTLNFGSLVIATLERLDCDWEPYSCTFLDCWLVCTAVLGKARGEESHWDMQVEQCDRAGSPVAVGWDMLCSLELSPVIFRGGRVGLQCLESRGVAEKCFLSRLWSFGIQLREVSEKLALPRKVDRPSSQGSPCHGGRVKVAVGLPAKDVFNHLYEPKADLPPHSKFERAWHWICVMGLSELPLRLWLADQFLISLSSLLAKTLSRREQGAELGVSYQDERKTDLGLVHINDTLIL</sequence>
<dbReference type="EMBL" id="PGOL01004632">
    <property type="protein sequence ID" value="PKI36946.1"/>
    <property type="molecule type" value="Genomic_DNA"/>
</dbReference>
<organism evidence="1 2">
    <name type="scientific">Punica granatum</name>
    <name type="common">Pomegranate</name>
    <dbReference type="NCBI Taxonomy" id="22663"/>
    <lineage>
        <taxon>Eukaryota</taxon>
        <taxon>Viridiplantae</taxon>
        <taxon>Streptophyta</taxon>
        <taxon>Embryophyta</taxon>
        <taxon>Tracheophyta</taxon>
        <taxon>Spermatophyta</taxon>
        <taxon>Magnoliopsida</taxon>
        <taxon>eudicotyledons</taxon>
        <taxon>Gunneridae</taxon>
        <taxon>Pentapetalae</taxon>
        <taxon>rosids</taxon>
        <taxon>malvids</taxon>
        <taxon>Myrtales</taxon>
        <taxon>Lythraceae</taxon>
        <taxon>Punica</taxon>
    </lineage>
</organism>
<keyword evidence="2" id="KW-1185">Reference proteome</keyword>
<evidence type="ECO:0000313" key="2">
    <source>
        <dbReference type="Proteomes" id="UP000233551"/>
    </source>
</evidence>
<evidence type="ECO:0000313" key="1">
    <source>
        <dbReference type="EMBL" id="PKI36946.1"/>
    </source>
</evidence>
<comment type="caution">
    <text evidence="1">The sequence shown here is derived from an EMBL/GenBank/DDBJ whole genome shotgun (WGS) entry which is preliminary data.</text>
</comment>
<protein>
    <submittedName>
        <fullName evidence="1">Uncharacterized protein</fullName>
    </submittedName>
</protein>
<gene>
    <name evidence="1" type="ORF">CRG98_042647</name>
</gene>
<dbReference type="Proteomes" id="UP000233551">
    <property type="component" value="Unassembled WGS sequence"/>
</dbReference>
<name>A0A2I0I0E7_PUNGR</name>
<proteinExistence type="predicted"/>
<accession>A0A2I0I0E7</accession>
<dbReference type="AlphaFoldDB" id="A0A2I0I0E7"/>